<gene>
    <name evidence="3" type="ORF">GCM10023188_39730</name>
</gene>
<keyword evidence="1 3" id="KW-0413">Isomerase</keyword>
<evidence type="ECO:0000256" key="1">
    <source>
        <dbReference type="ARBA" id="ARBA00023235"/>
    </source>
</evidence>
<dbReference type="Pfam" id="PF01261">
    <property type="entry name" value="AP_endonuc_2"/>
    <property type="match status" value="1"/>
</dbReference>
<feature type="domain" description="Xylose isomerase-like TIM barrel" evidence="2">
    <location>
        <begin position="23"/>
        <end position="255"/>
    </location>
</feature>
<evidence type="ECO:0000313" key="3">
    <source>
        <dbReference type="EMBL" id="GAA4441332.1"/>
    </source>
</evidence>
<dbReference type="GO" id="GO:0016853">
    <property type="term" value="F:isomerase activity"/>
    <property type="evidence" value="ECO:0007669"/>
    <property type="project" value="UniProtKB-KW"/>
</dbReference>
<dbReference type="InterPro" id="IPR050417">
    <property type="entry name" value="Sugar_Epim/Isomerase"/>
</dbReference>
<evidence type="ECO:0000259" key="2">
    <source>
        <dbReference type="Pfam" id="PF01261"/>
    </source>
</evidence>
<name>A0ABP8LZY5_9BACT</name>
<proteinExistence type="predicted"/>
<sequence>MNKIGFNVLAWSAVVSDELLPIIDRLKAIGYDGIECFIGSPDEAAYKRVGEHVRSIGMEATCVFVVGKDENPISESAAVRAKALDRMKWTIDRAHDMQARVICGPFHSAHAVFAHHAPDDREYEWSAGVLRAAGEYAAQANITLALEALNRFECYLCNTMEQLTRLVKTVGQPNVKAMFDTHHANIEEKKFTTAIQSIAPLLAHVHISENDRGTPGDGHVDFDKVFSALAHINYSGWLTIEAFSRNDPDFANSIGVWREYSDPWDIAEGGFKLIRQMCQKHGLDLQKTVNHAL</sequence>
<accession>A0ABP8LZY5</accession>
<dbReference type="PANTHER" id="PTHR43489">
    <property type="entry name" value="ISOMERASE"/>
    <property type="match status" value="1"/>
</dbReference>
<dbReference type="RefSeq" id="WP_345161613.1">
    <property type="nucleotide sequence ID" value="NZ_BAABHC010000029.1"/>
</dbReference>
<evidence type="ECO:0000313" key="4">
    <source>
        <dbReference type="Proteomes" id="UP001500552"/>
    </source>
</evidence>
<dbReference type="PANTHER" id="PTHR43489:SF7">
    <property type="entry name" value="3-DEHYDRO-D-GULOSIDE 4-EPIMERASE-RELATED"/>
    <property type="match status" value="1"/>
</dbReference>
<dbReference type="InterPro" id="IPR036237">
    <property type="entry name" value="Xyl_isomerase-like_sf"/>
</dbReference>
<protein>
    <submittedName>
        <fullName evidence="3">Sugar phosphate isomerase/epimerase</fullName>
    </submittedName>
</protein>
<comment type="caution">
    <text evidence="3">The sequence shown here is derived from an EMBL/GenBank/DDBJ whole genome shotgun (WGS) entry which is preliminary data.</text>
</comment>
<dbReference type="EMBL" id="BAABHC010000029">
    <property type="protein sequence ID" value="GAA4441332.1"/>
    <property type="molecule type" value="Genomic_DNA"/>
</dbReference>
<dbReference type="SUPFAM" id="SSF51658">
    <property type="entry name" value="Xylose isomerase-like"/>
    <property type="match status" value="1"/>
</dbReference>
<dbReference type="InterPro" id="IPR013022">
    <property type="entry name" value="Xyl_isomerase-like_TIM-brl"/>
</dbReference>
<keyword evidence="4" id="KW-1185">Reference proteome</keyword>
<reference evidence="4" key="1">
    <citation type="journal article" date="2019" name="Int. J. Syst. Evol. Microbiol.">
        <title>The Global Catalogue of Microorganisms (GCM) 10K type strain sequencing project: providing services to taxonomists for standard genome sequencing and annotation.</title>
        <authorList>
            <consortium name="The Broad Institute Genomics Platform"/>
            <consortium name="The Broad Institute Genome Sequencing Center for Infectious Disease"/>
            <person name="Wu L."/>
            <person name="Ma J."/>
        </authorList>
    </citation>
    <scope>NUCLEOTIDE SEQUENCE [LARGE SCALE GENOMIC DNA]</scope>
    <source>
        <strain evidence="4">JCM 17926</strain>
    </source>
</reference>
<dbReference type="Proteomes" id="UP001500552">
    <property type="component" value="Unassembled WGS sequence"/>
</dbReference>
<organism evidence="3 4">
    <name type="scientific">Pontibacter saemangeumensis</name>
    <dbReference type="NCBI Taxonomy" id="1084525"/>
    <lineage>
        <taxon>Bacteria</taxon>
        <taxon>Pseudomonadati</taxon>
        <taxon>Bacteroidota</taxon>
        <taxon>Cytophagia</taxon>
        <taxon>Cytophagales</taxon>
        <taxon>Hymenobacteraceae</taxon>
        <taxon>Pontibacter</taxon>
    </lineage>
</organism>
<dbReference type="Gene3D" id="3.20.20.150">
    <property type="entry name" value="Divalent-metal-dependent TIM barrel enzymes"/>
    <property type="match status" value="1"/>
</dbReference>